<reference evidence="1 2" key="1">
    <citation type="submission" date="2010-10" db="EMBL/GenBank/DDBJ databases">
        <title>Complete sequence of Mesorhizobium opportunistum WSM2075.</title>
        <authorList>
            <consortium name="US DOE Joint Genome Institute"/>
            <person name="Lucas S."/>
            <person name="Copeland A."/>
            <person name="Lapidus A."/>
            <person name="Cheng J.-F."/>
            <person name="Bruce D."/>
            <person name="Goodwin L."/>
            <person name="Pitluck S."/>
            <person name="Chertkov O."/>
            <person name="Misra M."/>
            <person name="Detter J.C."/>
            <person name="Han C."/>
            <person name="Tapia R."/>
            <person name="Land M."/>
            <person name="Hauser L."/>
            <person name="Kyrpides N."/>
            <person name="Ovchinnikova G."/>
            <person name="Mavrommatis K.M."/>
            <person name="Tiwari R.P."/>
            <person name="Howieson J.G."/>
            <person name="O'Hara G.W."/>
            <person name="Nandasena K.G."/>
            <person name="Woyke T."/>
        </authorList>
    </citation>
    <scope>NUCLEOTIDE SEQUENCE [LARGE SCALE GENOMIC DNA]</scope>
    <source>
        <strain evidence="2">LMG 24607 / HAMBI 3007 / WSM2075</strain>
    </source>
</reference>
<evidence type="ECO:0000313" key="2">
    <source>
        <dbReference type="Proteomes" id="UP000001623"/>
    </source>
</evidence>
<dbReference type="HOGENOM" id="CLU_2633983_0_0_5"/>
<dbReference type="AlphaFoldDB" id="F7YFW7"/>
<sequence length="77" mass="8711">MAWEIGIDFQRRKLLQPRLADNRLTTRVGLVQRPREERASVLEVDGHPAFAVQRAHVAKILADIGRDDRVALALENA</sequence>
<evidence type="ECO:0000313" key="1">
    <source>
        <dbReference type="EMBL" id="AEH87998.1"/>
    </source>
</evidence>
<gene>
    <name evidence="1" type="ordered locus">Mesop_3556</name>
</gene>
<dbReference type="KEGG" id="mop:Mesop_3556"/>
<organism evidence="1 2">
    <name type="scientific">Mesorhizobium opportunistum (strain LMG 24607 / HAMBI 3007 / WSM2075)</name>
    <dbReference type="NCBI Taxonomy" id="536019"/>
    <lineage>
        <taxon>Bacteria</taxon>
        <taxon>Pseudomonadati</taxon>
        <taxon>Pseudomonadota</taxon>
        <taxon>Alphaproteobacteria</taxon>
        <taxon>Hyphomicrobiales</taxon>
        <taxon>Phyllobacteriaceae</taxon>
        <taxon>Mesorhizobium</taxon>
    </lineage>
</organism>
<protein>
    <submittedName>
        <fullName evidence="1">Uncharacterized protein</fullName>
    </submittedName>
</protein>
<dbReference type="Proteomes" id="UP000001623">
    <property type="component" value="Chromosome"/>
</dbReference>
<dbReference type="EMBL" id="CP002279">
    <property type="protein sequence ID" value="AEH87998.1"/>
    <property type="molecule type" value="Genomic_DNA"/>
</dbReference>
<name>F7YFW7_MESOW</name>
<accession>F7YFW7</accession>
<proteinExistence type="predicted"/>